<accession>Q5FJC4</accession>
<dbReference type="OrthoDB" id="2302834at2"/>
<evidence type="ECO:0000313" key="1">
    <source>
        <dbReference type="EMBL" id="AAV43200.1"/>
    </source>
</evidence>
<gene>
    <name evidence="1" type="ordered locus">LBA1375</name>
</gene>
<keyword evidence="2" id="KW-1185">Reference proteome</keyword>
<reference evidence="1 2" key="1">
    <citation type="journal article" date="2005" name="Proc. Natl. Acad. Sci. U.S.A.">
        <title>Complete genome sequence of the probiotic lactic acid bacterium Lactobacillus acidophilus NCFM.</title>
        <authorList>
            <person name="Altermann E."/>
            <person name="Russell W.M."/>
            <person name="Azcarate-Peril M.A."/>
            <person name="Barrangou R."/>
            <person name="Buck B.L."/>
            <person name="McAuliffe O."/>
            <person name="Souther N."/>
            <person name="Dobson A."/>
            <person name="Duong T."/>
            <person name="Callanan M."/>
            <person name="Lick S."/>
            <person name="Hamrick A."/>
            <person name="Cano R."/>
            <person name="Klaenhammer T.R."/>
        </authorList>
    </citation>
    <scope>NUCLEOTIDE SEQUENCE [LARGE SCALE GENOMIC DNA]</scope>
    <source>
        <strain evidence="2">ATCC 700396 / NCK56 / N2 / NCFM</strain>
    </source>
</reference>
<name>Q5FJC4_LACAC</name>
<sequence length="130" mass="15418">MLDVFTSNTFFNVKEINYREFCIKIDSEGEIIKGEISMNDNTVYVINARRYSRNGEIIEHNVHVYSSYQNVIAAFKPFLEVSNKEVHMNGKNEMLQVRIYDPANEFLTKYIFDIYEKQIDNFFPKTTEHI</sequence>
<dbReference type="KEGG" id="lac:LBA1375"/>
<dbReference type="STRING" id="272621.LBA1375"/>
<protein>
    <submittedName>
        <fullName evidence="1">Uncharacterized protein</fullName>
    </submittedName>
</protein>
<dbReference type="BioCyc" id="LACI272621:G1G49-1349-MONOMER"/>
<dbReference type="EMBL" id="CP000033">
    <property type="protein sequence ID" value="AAV43200.1"/>
    <property type="molecule type" value="Genomic_DNA"/>
</dbReference>
<dbReference type="PATRIC" id="fig|272621.13.peg.1301"/>
<organism evidence="2">
    <name type="scientific">Lactobacillus acidophilus (strain ATCC 700396 / NCK56 / N2 / NCFM)</name>
    <dbReference type="NCBI Taxonomy" id="272621"/>
    <lineage>
        <taxon>Bacteria</taxon>
        <taxon>Bacillati</taxon>
        <taxon>Bacillota</taxon>
        <taxon>Bacilli</taxon>
        <taxon>Lactobacillales</taxon>
        <taxon>Lactobacillaceae</taxon>
        <taxon>Lactobacillus</taxon>
    </lineage>
</organism>
<dbReference type="Proteomes" id="UP000006381">
    <property type="component" value="Chromosome"/>
</dbReference>
<dbReference type="HOGENOM" id="CLU_159265_0_0_9"/>
<evidence type="ECO:0000313" key="2">
    <source>
        <dbReference type="Proteomes" id="UP000006381"/>
    </source>
</evidence>
<dbReference type="AlphaFoldDB" id="Q5FJC4"/>
<dbReference type="eggNOG" id="ENOG5030A2I">
    <property type="taxonomic scope" value="Bacteria"/>
</dbReference>
<proteinExistence type="predicted"/>